<dbReference type="GO" id="GO:0005506">
    <property type="term" value="F:iron ion binding"/>
    <property type="evidence" value="ECO:0007669"/>
    <property type="project" value="InterPro"/>
</dbReference>
<dbReference type="CDD" id="cd11031">
    <property type="entry name" value="Cyp158A-like"/>
    <property type="match status" value="1"/>
</dbReference>
<dbReference type="FunFam" id="1.10.630.10:FF:000018">
    <property type="entry name" value="Cytochrome P450 monooxygenase"/>
    <property type="match status" value="1"/>
</dbReference>
<dbReference type="EMBL" id="JACCCZ010000001">
    <property type="protein sequence ID" value="NYG05008.1"/>
    <property type="molecule type" value="Genomic_DNA"/>
</dbReference>
<dbReference type="InterPro" id="IPR036396">
    <property type="entry name" value="Cyt_P450_sf"/>
</dbReference>
<evidence type="ECO:0000313" key="10">
    <source>
        <dbReference type="Proteomes" id="UP000549695"/>
    </source>
</evidence>
<dbReference type="PRINTS" id="PR00385">
    <property type="entry name" value="P450"/>
</dbReference>
<evidence type="ECO:0000256" key="6">
    <source>
        <dbReference type="ARBA" id="ARBA00023004"/>
    </source>
</evidence>
<evidence type="ECO:0000256" key="3">
    <source>
        <dbReference type="ARBA" id="ARBA00022617"/>
    </source>
</evidence>
<keyword evidence="7 8" id="KW-0503">Monooxygenase</keyword>
<evidence type="ECO:0000256" key="4">
    <source>
        <dbReference type="ARBA" id="ARBA00022723"/>
    </source>
</evidence>
<gene>
    <name evidence="9" type="ORF">HDA37_005293</name>
</gene>
<evidence type="ECO:0000256" key="5">
    <source>
        <dbReference type="ARBA" id="ARBA00023002"/>
    </source>
</evidence>
<comment type="caution">
    <text evidence="9">The sequence shown here is derived from an EMBL/GenBank/DDBJ whole genome shotgun (WGS) entry which is preliminary data.</text>
</comment>
<dbReference type="InterPro" id="IPR001128">
    <property type="entry name" value="Cyt_P450"/>
</dbReference>
<evidence type="ECO:0000256" key="7">
    <source>
        <dbReference type="ARBA" id="ARBA00023033"/>
    </source>
</evidence>
<evidence type="ECO:0000256" key="8">
    <source>
        <dbReference type="RuleBase" id="RU000461"/>
    </source>
</evidence>
<evidence type="ECO:0000256" key="1">
    <source>
        <dbReference type="ARBA" id="ARBA00001971"/>
    </source>
</evidence>
<accession>A0A852W7F3</accession>
<dbReference type="GO" id="GO:0004497">
    <property type="term" value="F:monooxygenase activity"/>
    <property type="evidence" value="ECO:0007669"/>
    <property type="project" value="UniProtKB-KW"/>
</dbReference>
<dbReference type="InterPro" id="IPR002397">
    <property type="entry name" value="Cyt_P450_B"/>
</dbReference>
<keyword evidence="6 8" id="KW-0408">Iron</keyword>
<keyword evidence="3 8" id="KW-0349">Heme</keyword>
<dbReference type="InterPro" id="IPR017972">
    <property type="entry name" value="Cyt_P450_CS"/>
</dbReference>
<dbReference type="RefSeq" id="WP_179762571.1">
    <property type="nucleotide sequence ID" value="NZ_BAAAJZ010000011.1"/>
</dbReference>
<evidence type="ECO:0000256" key="2">
    <source>
        <dbReference type="ARBA" id="ARBA00010617"/>
    </source>
</evidence>
<dbReference type="PANTHER" id="PTHR46696">
    <property type="entry name" value="P450, PUTATIVE (EUROFUNG)-RELATED"/>
    <property type="match status" value="1"/>
</dbReference>
<sequence length="403" mass="43609">MTTTEAPQLPFDRPNIIDVAPLYAVLRREGPVVPVRTPVGDPAWLVTRHAEARALFADPRLGRSHPEPESAARVSEAAILGGPSGTFEREKAEHDRMRRLLVPAFSAKRMRLLGDHVGDLVDGCLDDLVAAKESAADGVADLHAHLAFPLPVLVICELLGVPFADRGYFHGLSERVATIRSGGDAEVAMGEFRAYLGRLAEAKRAQPGEDVVTDLVRAREQDPDFGEEEMTRLAAALLFAGHETTVGRIDLGVLLLLTDPARRDAFVADVDGRLHGTVEEVLRLSSPGGLALLRYAHSDIGVGDVTIRRGDAVMIATASANRDAEVFDDAEAFDPTRRPNPHVSFGYGGHFCIGASLARTELATVFARLFRRLPGLRLPIAPEELQVRSEQVTGGVRSLPVTW</sequence>
<dbReference type="PANTHER" id="PTHR46696:SF5">
    <property type="entry name" value="CYTOCHROME P450 BJ-1"/>
    <property type="match status" value="1"/>
</dbReference>
<proteinExistence type="inferred from homology"/>
<keyword evidence="10" id="KW-1185">Reference proteome</keyword>
<dbReference type="Proteomes" id="UP000549695">
    <property type="component" value="Unassembled WGS sequence"/>
</dbReference>
<dbReference type="PROSITE" id="PS00086">
    <property type="entry name" value="CYTOCHROME_P450"/>
    <property type="match status" value="1"/>
</dbReference>
<dbReference type="Gene3D" id="1.10.630.10">
    <property type="entry name" value="Cytochrome P450"/>
    <property type="match status" value="1"/>
</dbReference>
<name>A0A852W7F3_PSEA5</name>
<dbReference type="GO" id="GO:0020037">
    <property type="term" value="F:heme binding"/>
    <property type="evidence" value="ECO:0007669"/>
    <property type="project" value="InterPro"/>
</dbReference>
<evidence type="ECO:0000313" key="9">
    <source>
        <dbReference type="EMBL" id="NYG05008.1"/>
    </source>
</evidence>
<organism evidence="9 10">
    <name type="scientific">Pseudonocardia alni</name>
    <name type="common">Amycolata alni</name>
    <dbReference type="NCBI Taxonomy" id="33907"/>
    <lineage>
        <taxon>Bacteria</taxon>
        <taxon>Bacillati</taxon>
        <taxon>Actinomycetota</taxon>
        <taxon>Actinomycetes</taxon>
        <taxon>Pseudonocardiales</taxon>
        <taxon>Pseudonocardiaceae</taxon>
        <taxon>Pseudonocardia</taxon>
    </lineage>
</organism>
<dbReference type="SUPFAM" id="SSF48264">
    <property type="entry name" value="Cytochrome P450"/>
    <property type="match status" value="1"/>
</dbReference>
<keyword evidence="5 8" id="KW-0560">Oxidoreductase</keyword>
<dbReference type="PRINTS" id="PR00359">
    <property type="entry name" value="BP450"/>
</dbReference>
<protein>
    <submittedName>
        <fullName evidence="9">Cytochrome P450</fullName>
    </submittedName>
</protein>
<dbReference type="GeneID" id="98054944"/>
<reference evidence="9 10" key="1">
    <citation type="submission" date="2020-07" db="EMBL/GenBank/DDBJ databases">
        <title>Sequencing the genomes of 1000 actinobacteria strains.</title>
        <authorList>
            <person name="Klenk H.-P."/>
        </authorList>
    </citation>
    <scope>NUCLEOTIDE SEQUENCE [LARGE SCALE GENOMIC DNA]</scope>
    <source>
        <strain evidence="9 10">DSM 44749</strain>
    </source>
</reference>
<comment type="cofactor">
    <cofactor evidence="1">
        <name>heme</name>
        <dbReference type="ChEBI" id="CHEBI:30413"/>
    </cofactor>
</comment>
<dbReference type="AlphaFoldDB" id="A0A852W7F3"/>
<dbReference type="GO" id="GO:0016705">
    <property type="term" value="F:oxidoreductase activity, acting on paired donors, with incorporation or reduction of molecular oxygen"/>
    <property type="evidence" value="ECO:0007669"/>
    <property type="project" value="InterPro"/>
</dbReference>
<keyword evidence="4 8" id="KW-0479">Metal-binding</keyword>
<dbReference type="Pfam" id="PF00067">
    <property type="entry name" value="p450"/>
    <property type="match status" value="1"/>
</dbReference>
<comment type="similarity">
    <text evidence="2 8">Belongs to the cytochrome P450 family.</text>
</comment>